<sequence length="254" mass="27286">MKTMVKGLVVTSLVTAGLLTGVTTTSTLASAATIKTPYTALKTKSATVTTNGKYALYTKPGTVKGAKLVVSKAKMKTFGTFTKTDVANVNSNSAAKYRGSAYYLYAYGYKVTNTGSVYYRVVTMNGKYRGYVYGGKAIGKFAGGIKQTATTTKATVPTSLSGTVGIEMAGVMWNVAPYTKYPTKQLGKMTAMNSTTIPHLAQFKITGAVTRNREQDVYYHLVSTDNYQLNGWVSRNSVATYDDVLANWGVTTNN</sequence>
<reference evidence="3" key="1">
    <citation type="journal article" date="2019" name="Int. J. Syst. Evol. Microbiol.">
        <title>The Global Catalogue of Microorganisms (GCM) 10K type strain sequencing project: providing services to taxonomists for standard genome sequencing and annotation.</title>
        <authorList>
            <consortium name="The Broad Institute Genomics Platform"/>
            <consortium name="The Broad Institute Genome Sequencing Center for Infectious Disease"/>
            <person name="Wu L."/>
            <person name="Ma J."/>
        </authorList>
    </citation>
    <scope>NUCLEOTIDE SEQUENCE [LARGE SCALE GENOMIC DNA]</scope>
    <source>
        <strain evidence="3">CCM 8933</strain>
    </source>
</reference>
<comment type="caution">
    <text evidence="2">The sequence shown here is derived from an EMBL/GenBank/DDBJ whole genome shotgun (WGS) entry which is preliminary data.</text>
</comment>
<gene>
    <name evidence="2" type="ORF">ACFP5Y_07510</name>
</gene>
<keyword evidence="3" id="KW-1185">Reference proteome</keyword>
<evidence type="ECO:0000313" key="3">
    <source>
        <dbReference type="Proteomes" id="UP001596282"/>
    </source>
</evidence>
<organism evidence="2 3">
    <name type="scientific">Lactiplantibacillus daowaiensis</name>
    <dbReference type="NCBI Taxonomy" id="2559918"/>
    <lineage>
        <taxon>Bacteria</taxon>
        <taxon>Bacillati</taxon>
        <taxon>Bacillota</taxon>
        <taxon>Bacilli</taxon>
        <taxon>Lactobacillales</taxon>
        <taxon>Lactobacillaceae</taxon>
        <taxon>Lactiplantibacillus</taxon>
    </lineage>
</organism>
<proteinExistence type="predicted"/>
<dbReference type="RefSeq" id="WP_137629565.1">
    <property type="nucleotide sequence ID" value="NZ_BJDJ01000026.1"/>
</dbReference>
<protein>
    <recommendedName>
        <fullName evidence="4">S-layer protein</fullName>
    </recommendedName>
</protein>
<keyword evidence="1" id="KW-0732">Signal</keyword>
<evidence type="ECO:0000313" key="2">
    <source>
        <dbReference type="EMBL" id="MFC6181062.1"/>
    </source>
</evidence>
<dbReference type="EMBL" id="JBHSSC010000032">
    <property type="protein sequence ID" value="MFC6181062.1"/>
    <property type="molecule type" value="Genomic_DNA"/>
</dbReference>
<feature type="chain" id="PRO_5045103248" description="S-layer protein" evidence="1">
    <location>
        <begin position="32"/>
        <end position="254"/>
    </location>
</feature>
<accession>A0ABW1S058</accession>
<feature type="signal peptide" evidence="1">
    <location>
        <begin position="1"/>
        <end position="31"/>
    </location>
</feature>
<evidence type="ECO:0000256" key="1">
    <source>
        <dbReference type="SAM" id="SignalP"/>
    </source>
</evidence>
<name>A0ABW1S058_9LACO</name>
<dbReference type="Proteomes" id="UP001596282">
    <property type="component" value="Unassembled WGS sequence"/>
</dbReference>
<evidence type="ECO:0008006" key="4">
    <source>
        <dbReference type="Google" id="ProtNLM"/>
    </source>
</evidence>